<dbReference type="Proteomes" id="UP000175616">
    <property type="component" value="Unassembled WGS sequence"/>
</dbReference>
<dbReference type="EMBL" id="LZYH01000952">
    <property type="protein sequence ID" value="OFC44256.1"/>
    <property type="molecule type" value="Genomic_DNA"/>
</dbReference>
<evidence type="ECO:0000313" key="1">
    <source>
        <dbReference type="EMBL" id="OFC38327.1"/>
    </source>
</evidence>
<reference evidence="3 4" key="1">
    <citation type="submission" date="2016-06" db="EMBL/GenBank/DDBJ databases">
        <title>Gene turnover analysis identifies the evolutionary adaptation of the extremophile Acidithiobacillus caldus.</title>
        <authorList>
            <person name="Zhang X."/>
        </authorList>
    </citation>
    <scope>NUCLEOTIDE SEQUENCE [LARGE SCALE GENOMIC DNA]</scope>
    <source>
        <strain evidence="1 3">DX</strain>
        <strain evidence="2 4">S1</strain>
    </source>
</reference>
<protein>
    <submittedName>
        <fullName evidence="1">Uncharacterized protein</fullName>
    </submittedName>
</protein>
<evidence type="ECO:0000313" key="4">
    <source>
        <dbReference type="Proteomes" id="UP000175707"/>
    </source>
</evidence>
<name>A0A1E7YQ71_9PROT</name>
<dbReference type="EMBL" id="LZYE01000045">
    <property type="protein sequence ID" value="OFC38327.1"/>
    <property type="molecule type" value="Genomic_DNA"/>
</dbReference>
<evidence type="ECO:0000313" key="3">
    <source>
        <dbReference type="Proteomes" id="UP000175616"/>
    </source>
</evidence>
<comment type="caution">
    <text evidence="1">The sequence shown here is derived from an EMBL/GenBank/DDBJ whole genome shotgun (WGS) entry which is preliminary data.</text>
</comment>
<gene>
    <name evidence="1" type="ORF">BAE27_02215</name>
    <name evidence="2" type="ORF">BAE30_14255</name>
</gene>
<sequence length="59" mass="6767">MFKHLLSFYVDLNAQVALSEDYYANDFAITKGLCLKLWVIGHQSPRFTILNQPLNSCFA</sequence>
<accession>A0A1E7YQ71</accession>
<dbReference type="AlphaFoldDB" id="A0A1E7YQ71"/>
<proteinExistence type="predicted"/>
<organism evidence="1 3">
    <name type="scientific">Acidithiobacillus caldus</name>
    <dbReference type="NCBI Taxonomy" id="33059"/>
    <lineage>
        <taxon>Bacteria</taxon>
        <taxon>Pseudomonadati</taxon>
        <taxon>Pseudomonadota</taxon>
        <taxon>Acidithiobacillia</taxon>
        <taxon>Acidithiobacillales</taxon>
        <taxon>Acidithiobacillaceae</taxon>
        <taxon>Acidithiobacillus</taxon>
    </lineage>
</organism>
<dbReference type="Proteomes" id="UP000175707">
    <property type="component" value="Unassembled WGS sequence"/>
</dbReference>
<evidence type="ECO:0000313" key="2">
    <source>
        <dbReference type="EMBL" id="OFC44256.1"/>
    </source>
</evidence>